<feature type="compositionally biased region" description="Polar residues" evidence="8">
    <location>
        <begin position="1010"/>
        <end position="1021"/>
    </location>
</feature>
<dbReference type="InterPro" id="IPR006615">
    <property type="entry name" value="Pept_C19_DUSP"/>
</dbReference>
<dbReference type="InterPro" id="IPR018200">
    <property type="entry name" value="USP_CS"/>
</dbReference>
<feature type="domain" description="USP" evidence="9">
    <location>
        <begin position="423"/>
        <end position="1276"/>
    </location>
</feature>
<keyword evidence="12" id="KW-1185">Reference proteome</keyword>
<protein>
    <recommendedName>
        <fullName evidence="3">ubiquitinyl hydrolase 1</fullName>
        <ecNumber evidence="3">3.4.19.12</ecNumber>
    </recommendedName>
</protein>
<keyword evidence="7" id="KW-0788">Thiol protease</keyword>
<dbReference type="InterPro" id="IPR035927">
    <property type="entry name" value="DUSP-like_sf"/>
</dbReference>
<evidence type="ECO:0000256" key="5">
    <source>
        <dbReference type="ARBA" id="ARBA00022786"/>
    </source>
</evidence>
<evidence type="ECO:0000256" key="6">
    <source>
        <dbReference type="ARBA" id="ARBA00022801"/>
    </source>
</evidence>
<proteinExistence type="inferred from homology"/>
<accession>A0A1X2IKW9</accession>
<dbReference type="Gene3D" id="3.30.2230.10">
    <property type="entry name" value="DUSP-like"/>
    <property type="match status" value="1"/>
</dbReference>
<evidence type="ECO:0000256" key="4">
    <source>
        <dbReference type="ARBA" id="ARBA00022670"/>
    </source>
</evidence>
<dbReference type="GO" id="GO:0016579">
    <property type="term" value="P:protein deubiquitination"/>
    <property type="evidence" value="ECO:0007669"/>
    <property type="project" value="InterPro"/>
</dbReference>
<comment type="catalytic activity">
    <reaction evidence="1">
        <text>Thiol-dependent hydrolysis of ester, thioester, amide, peptide and isopeptide bonds formed by the C-terminal Gly of ubiquitin (a 76-residue protein attached to proteins as an intracellular targeting signal).</text>
        <dbReference type="EC" id="3.4.19.12"/>
    </reaction>
</comment>
<dbReference type="InterPro" id="IPR038765">
    <property type="entry name" value="Papain-like_cys_pep_sf"/>
</dbReference>
<dbReference type="Pfam" id="PF06337">
    <property type="entry name" value="DUSP"/>
    <property type="match status" value="1"/>
</dbReference>
<reference evidence="11 12" key="1">
    <citation type="submission" date="2016-07" db="EMBL/GenBank/DDBJ databases">
        <title>Pervasive Adenine N6-methylation of Active Genes in Fungi.</title>
        <authorList>
            <consortium name="DOE Joint Genome Institute"/>
            <person name="Mondo S.J."/>
            <person name="Dannebaum R.O."/>
            <person name="Kuo R.C."/>
            <person name="Labutti K."/>
            <person name="Haridas S."/>
            <person name="Kuo A."/>
            <person name="Salamov A."/>
            <person name="Ahrendt S.R."/>
            <person name="Lipzen A."/>
            <person name="Sullivan W."/>
            <person name="Andreopoulos W.B."/>
            <person name="Clum A."/>
            <person name="Lindquist E."/>
            <person name="Daum C."/>
            <person name="Ramamoorthy G.K."/>
            <person name="Gryganskyi A."/>
            <person name="Culley D."/>
            <person name="Magnuson J.K."/>
            <person name="James T.Y."/>
            <person name="O'Malley M.A."/>
            <person name="Stajich J.E."/>
            <person name="Spatafora J.W."/>
            <person name="Visel A."/>
            <person name="Grigoriev I.V."/>
        </authorList>
    </citation>
    <scope>NUCLEOTIDE SEQUENCE [LARGE SCALE GENOMIC DNA]</scope>
    <source>
        <strain evidence="11 12">NRRL 1336</strain>
    </source>
</reference>
<gene>
    <name evidence="11" type="ORF">BCR42DRAFT_373749</name>
</gene>
<dbReference type="PROSITE" id="PS00972">
    <property type="entry name" value="USP_1"/>
    <property type="match status" value="1"/>
</dbReference>
<dbReference type="Gene3D" id="3.90.70.10">
    <property type="entry name" value="Cysteine proteinases"/>
    <property type="match status" value="2"/>
</dbReference>
<feature type="region of interest" description="Disordered" evidence="8">
    <location>
        <begin position="802"/>
        <end position="829"/>
    </location>
</feature>
<evidence type="ECO:0000259" key="10">
    <source>
        <dbReference type="PROSITE" id="PS51283"/>
    </source>
</evidence>
<feature type="region of interest" description="Disordered" evidence="8">
    <location>
        <begin position="1"/>
        <end position="82"/>
    </location>
</feature>
<dbReference type="InterPro" id="IPR001394">
    <property type="entry name" value="Peptidase_C19_UCH"/>
</dbReference>
<comment type="caution">
    <text evidence="11">The sequence shown here is derived from an EMBL/GenBank/DDBJ whole genome shotgun (WGS) entry which is preliminary data.</text>
</comment>
<evidence type="ECO:0000256" key="8">
    <source>
        <dbReference type="SAM" id="MobiDB-lite"/>
    </source>
</evidence>
<feature type="compositionally biased region" description="Low complexity" evidence="8">
    <location>
        <begin position="1080"/>
        <end position="1090"/>
    </location>
</feature>
<dbReference type="SMART" id="SM00695">
    <property type="entry name" value="DUSP"/>
    <property type="match status" value="1"/>
</dbReference>
<sequence length="1298" mass="144326">MSSINDNIDSNINSNINSQLQLSGPPSPVSSTDLSPIIGHSPISSTKRARETSVGSDVDNSDANNQQQLNRPLGMSAYDSDDEQLESAVAGWDCNDRDTSTTPEISDLPPAEQIDRIESLRNSNLVDGDVWYLVANAWISRWKQYCKRMSSTMANTQLLGSQTFPGPVDNSSILNEKSQLLSHLADEQDFICVPELAWLSLEKWYGASDTPISRHVITDGAFIKNTVIEIYPPTFKAHVTSSTSLEKSPVITLSRATTVKDMKSTLLNAFDLAQDKDFALWRLNDDLSPTLDTPSNSPTISSSALHDAEKIDVTDDDKTLSDLSLASGTLVLEFQTNGGSFMNNTTGGLTRRLSNSSSTSSTSGIFGSAFNNMASSVGSPPFSPSSSTLFNNGTSDSQGNGDSGYGSSWLTKNAPVSRQKGTCGLSNLGNTCFMNSALQCLSNTPELTKWFLAGKYKEDLNKDNPLGMNGEVAENYGALIEKLWSGTTASVAPRDFKYTISRFNPTFNGYQQHDSQELLAFLLDGLHEDMNRILKKPYIEMPDFDDMTDEEIAKQSWDYHKARNDSVIVDLFQGQFKSRLICNVCHKVSVTFDPFMYLSLPLPIQKKRKTKLVYVPYDPSLTSQRMIITLDKDASFKHLKDAVAKQVGVDDSSTLLITEIFNHKVYKVFPDYELIASIGTADEIYVYQLPGPVPSLPITKRRQPRFSIRSRLGSSAFDNMEDAHDDENFDGEKWIVFPVYCASTPDPDSQYRMEQFGGPVLLAIQAKDATCPENVYRLIAKHVERYTMMKLFEEVRRPSQVSAADDLNAPLSPTSPPAGQESEIENNGANDMDIDNVEQLQQQPKLIRTAAAVTAAGGRQLEPISNLFSMKIFSENSYGSAFDELIPTGITSWRSGSLEDLKERFEKETAERHAYEKAKLMPKSSIDDDATDAEMMTETASPAKDTPPIDDCEDDVVADVALEWNQNDTEMAFTPTAPLSGMHEDNNEDNGSDASSDNNSLAFESSSSSTKPQPNSAVATQSPSSPLSPITTSPPHQPAAPPRRPPPRTVIRQGEGILLDWRLKKAQELFGTKQQYEQQSSSVSTYGSTSCDVNESGWTQIDEEKADPSTADAEEKERKKQVTLMDCMDEFTKEEQLSEEDLWYCPQCKEHQRATKKFDIWHLPEIMVVHLKRFSHTRTLRDKIDALIDFPMEELDMTDRVLGVKNPDDIALEDRFIYDLYAVDNHFGGMGGGHYTAYAQNWQDGEWYNFDDSHVTKVEQKDAKTNAAYLLFYKRRRQQVATDSEETATEMKEATESP</sequence>
<feature type="compositionally biased region" description="Pro residues" evidence="8">
    <location>
        <begin position="1035"/>
        <end position="1048"/>
    </location>
</feature>
<evidence type="ECO:0000256" key="7">
    <source>
        <dbReference type="ARBA" id="ARBA00022807"/>
    </source>
</evidence>
<feature type="compositionally biased region" description="Low complexity" evidence="8">
    <location>
        <begin position="992"/>
        <end position="1009"/>
    </location>
</feature>
<comment type="similarity">
    <text evidence="2">Belongs to the peptidase C19 family.</text>
</comment>
<dbReference type="EC" id="3.4.19.12" evidence="3"/>
<dbReference type="PANTHER" id="PTHR21646:SF24">
    <property type="entry name" value="UBIQUITIN CARBOXYL-TERMINAL HYDROLASE"/>
    <property type="match status" value="1"/>
</dbReference>
<evidence type="ECO:0000259" key="9">
    <source>
        <dbReference type="PROSITE" id="PS50235"/>
    </source>
</evidence>
<feature type="compositionally biased region" description="Polar residues" evidence="8">
    <location>
        <begin position="388"/>
        <end position="411"/>
    </location>
</feature>
<dbReference type="GO" id="GO:0004843">
    <property type="term" value="F:cysteine-type deubiquitinase activity"/>
    <property type="evidence" value="ECO:0007669"/>
    <property type="project" value="UniProtKB-EC"/>
</dbReference>
<name>A0A1X2IKW9_9FUNG</name>
<feature type="region of interest" description="Disordered" evidence="8">
    <location>
        <begin position="377"/>
        <end position="411"/>
    </location>
</feature>
<evidence type="ECO:0000256" key="2">
    <source>
        <dbReference type="ARBA" id="ARBA00009085"/>
    </source>
</evidence>
<dbReference type="SUPFAM" id="SSF54001">
    <property type="entry name" value="Cysteine proteinases"/>
    <property type="match status" value="1"/>
</dbReference>
<dbReference type="PROSITE" id="PS00973">
    <property type="entry name" value="USP_2"/>
    <property type="match status" value="1"/>
</dbReference>
<dbReference type="Proteomes" id="UP000193560">
    <property type="component" value="Unassembled WGS sequence"/>
</dbReference>
<feature type="compositionally biased region" description="Basic and acidic residues" evidence="8">
    <location>
        <begin position="1102"/>
        <end position="1117"/>
    </location>
</feature>
<dbReference type="GO" id="GO:0006508">
    <property type="term" value="P:proteolysis"/>
    <property type="evidence" value="ECO:0007669"/>
    <property type="project" value="UniProtKB-KW"/>
</dbReference>
<feature type="region of interest" description="Disordered" evidence="8">
    <location>
        <begin position="967"/>
        <end position="1050"/>
    </location>
</feature>
<dbReference type="SUPFAM" id="SSF143791">
    <property type="entry name" value="DUSP-like"/>
    <property type="match status" value="1"/>
</dbReference>
<dbReference type="Pfam" id="PF00443">
    <property type="entry name" value="UCH"/>
    <property type="match status" value="1"/>
</dbReference>
<evidence type="ECO:0000256" key="3">
    <source>
        <dbReference type="ARBA" id="ARBA00012759"/>
    </source>
</evidence>
<feature type="compositionally biased region" description="Low complexity" evidence="8">
    <location>
        <begin position="377"/>
        <end position="387"/>
    </location>
</feature>
<dbReference type="PROSITE" id="PS50235">
    <property type="entry name" value="USP_3"/>
    <property type="match status" value="1"/>
</dbReference>
<dbReference type="CDD" id="cd02674">
    <property type="entry name" value="Peptidase_C19R"/>
    <property type="match status" value="1"/>
</dbReference>
<dbReference type="InterPro" id="IPR028889">
    <property type="entry name" value="USP"/>
</dbReference>
<feature type="compositionally biased region" description="Polar residues" evidence="8">
    <location>
        <begin position="61"/>
        <end position="70"/>
    </location>
</feature>
<feature type="compositionally biased region" description="Low complexity" evidence="8">
    <location>
        <begin position="1"/>
        <end position="23"/>
    </location>
</feature>
<keyword evidence="6" id="KW-0378">Hydrolase</keyword>
<feature type="domain" description="DUSP" evidence="10">
    <location>
        <begin position="108"/>
        <end position="217"/>
    </location>
</feature>
<dbReference type="PANTHER" id="PTHR21646">
    <property type="entry name" value="UBIQUITIN CARBOXYL-TERMINAL HYDROLASE"/>
    <property type="match status" value="1"/>
</dbReference>
<evidence type="ECO:0000313" key="11">
    <source>
        <dbReference type="EMBL" id="ORZ18186.1"/>
    </source>
</evidence>
<dbReference type="EMBL" id="MCGE01000009">
    <property type="protein sequence ID" value="ORZ18186.1"/>
    <property type="molecule type" value="Genomic_DNA"/>
</dbReference>
<evidence type="ECO:0000256" key="1">
    <source>
        <dbReference type="ARBA" id="ARBA00000707"/>
    </source>
</evidence>
<keyword evidence="4" id="KW-0645">Protease</keyword>
<dbReference type="InterPro" id="IPR050185">
    <property type="entry name" value="Ub_carboxyl-term_hydrolase"/>
</dbReference>
<dbReference type="OrthoDB" id="292964at2759"/>
<feature type="region of interest" description="Disordered" evidence="8">
    <location>
        <begin position="1073"/>
        <end position="1117"/>
    </location>
</feature>
<evidence type="ECO:0000313" key="12">
    <source>
        <dbReference type="Proteomes" id="UP000193560"/>
    </source>
</evidence>
<feature type="compositionally biased region" description="Low complexity" evidence="8">
    <location>
        <begin position="1022"/>
        <end position="1034"/>
    </location>
</feature>
<dbReference type="STRING" id="90262.A0A1X2IKW9"/>
<dbReference type="PROSITE" id="PS51283">
    <property type="entry name" value="DUSP"/>
    <property type="match status" value="1"/>
</dbReference>
<keyword evidence="5" id="KW-0833">Ubl conjugation pathway</keyword>
<organism evidence="11 12">
    <name type="scientific">Absidia repens</name>
    <dbReference type="NCBI Taxonomy" id="90262"/>
    <lineage>
        <taxon>Eukaryota</taxon>
        <taxon>Fungi</taxon>
        <taxon>Fungi incertae sedis</taxon>
        <taxon>Mucoromycota</taxon>
        <taxon>Mucoromycotina</taxon>
        <taxon>Mucoromycetes</taxon>
        <taxon>Mucorales</taxon>
        <taxon>Cunninghamellaceae</taxon>
        <taxon>Absidia</taxon>
    </lineage>
</organism>